<comment type="caution">
    <text evidence="2">The sequence shown here is derived from an EMBL/GenBank/DDBJ whole genome shotgun (WGS) entry which is preliminary data.</text>
</comment>
<keyword evidence="3" id="KW-1185">Reference proteome</keyword>
<dbReference type="EMBL" id="JAGKSB010000008">
    <property type="protein sequence ID" value="MBP3943646.1"/>
    <property type="molecule type" value="Genomic_DNA"/>
</dbReference>
<dbReference type="InterPro" id="IPR054186">
    <property type="entry name" value="DUF6891"/>
</dbReference>
<dbReference type="RefSeq" id="WP_353547146.1">
    <property type="nucleotide sequence ID" value="NZ_JAGKSB010000008.1"/>
</dbReference>
<accession>A0A8T4HBX8</accession>
<dbReference type="Proteomes" id="UP000679691">
    <property type="component" value="Unassembled WGS sequence"/>
</dbReference>
<dbReference type="AlphaFoldDB" id="A0A8T4HBX8"/>
<proteinExistence type="predicted"/>
<name>A0A8T4HBX8_9SPHI</name>
<organism evidence="2 3">
    <name type="scientific">Rhinopithecimicrobium faecis</name>
    <dbReference type="NCBI Taxonomy" id="2820698"/>
    <lineage>
        <taxon>Bacteria</taxon>
        <taxon>Pseudomonadati</taxon>
        <taxon>Bacteroidota</taxon>
        <taxon>Sphingobacteriia</taxon>
        <taxon>Sphingobacteriales</taxon>
        <taxon>Sphingobacteriaceae</taxon>
        <taxon>Rhinopithecimicrobium</taxon>
    </lineage>
</organism>
<feature type="domain" description="DUF6891" evidence="1">
    <location>
        <begin position="3"/>
        <end position="192"/>
    </location>
</feature>
<reference evidence="2" key="1">
    <citation type="submission" date="2021-03" db="EMBL/GenBank/DDBJ databases">
        <authorList>
            <person name="Lu T."/>
            <person name="Wang Q."/>
            <person name="Han X."/>
        </authorList>
    </citation>
    <scope>NUCLEOTIDE SEQUENCE</scope>
    <source>
        <strain evidence="2">WQ 2009</strain>
    </source>
</reference>
<evidence type="ECO:0000313" key="2">
    <source>
        <dbReference type="EMBL" id="MBP3943646.1"/>
    </source>
</evidence>
<protein>
    <recommendedName>
        <fullName evidence="1">DUF6891 domain-containing protein</fullName>
    </recommendedName>
</protein>
<dbReference type="Pfam" id="PF21831">
    <property type="entry name" value="DUF6891"/>
    <property type="match status" value="1"/>
</dbReference>
<evidence type="ECO:0000259" key="1">
    <source>
        <dbReference type="Pfam" id="PF21831"/>
    </source>
</evidence>
<sequence length="217" mass="24666">MTEDQEYIIENIQAQITLGMVDTSFIEELMLAIIADEGLEDEIPASWVKEQVRLANRKHRQAAKTWSKPTDPARLFAAFEDLAKQQIIALHHVGFIQADGEEAVVQVERELRKADKTSKGYCFYTAKDLEDAVFTDYKNLALSFQIINNEEDAAAVALGNRISETLQKHGLTVSWDGTINQKIEIKDINWQKTFQESEVDFMNYDHVLDLILTSSKA</sequence>
<evidence type="ECO:0000313" key="3">
    <source>
        <dbReference type="Proteomes" id="UP000679691"/>
    </source>
</evidence>
<gene>
    <name evidence="2" type="ORF">J5U18_08740</name>
</gene>